<keyword evidence="4 7" id="KW-0812">Transmembrane</keyword>
<dbReference type="GO" id="GO:0008324">
    <property type="term" value="F:monoatomic cation transmembrane transporter activity"/>
    <property type="evidence" value="ECO:0007669"/>
    <property type="project" value="InterPro"/>
</dbReference>
<comment type="subcellular location">
    <subcellularLocation>
        <location evidence="1">Cell membrane</location>
        <topology evidence="1">Multi-pass membrane protein</topology>
    </subcellularLocation>
</comment>
<dbReference type="NCBIfam" id="NF006519">
    <property type="entry name" value="PRK08965.1-3"/>
    <property type="match status" value="1"/>
</dbReference>
<dbReference type="OrthoDB" id="9807187at2"/>
<dbReference type="KEGG" id="hdi:HDIA_1316"/>
<comment type="similarity">
    <text evidence="2">Belongs to the CPA3 antiporters (TC 2.A.63) subunit E family.</text>
</comment>
<dbReference type="GO" id="GO:0005886">
    <property type="term" value="C:plasma membrane"/>
    <property type="evidence" value="ECO:0007669"/>
    <property type="project" value="UniProtKB-SubCell"/>
</dbReference>
<evidence type="ECO:0000256" key="2">
    <source>
        <dbReference type="ARBA" id="ARBA00006228"/>
    </source>
</evidence>
<evidence type="ECO:0000256" key="4">
    <source>
        <dbReference type="ARBA" id="ARBA00022692"/>
    </source>
</evidence>
<keyword evidence="5 7" id="KW-1133">Transmembrane helix</keyword>
<accession>A0A2C9D3F1</accession>
<dbReference type="PIRSF" id="PIRSF019239">
    <property type="entry name" value="MrpE"/>
    <property type="match status" value="1"/>
</dbReference>
<name>A0A2C9D3F1_9HYPH</name>
<dbReference type="Pfam" id="PF01899">
    <property type="entry name" value="MNHE"/>
    <property type="match status" value="1"/>
</dbReference>
<sequence>MNALYLVNLLFALLWAAITNSYTLPNIIFGFLLGLLALSLVRHPVGTVRYFSRGRKIVELVLLFFWELVLSGIRVMRVVIKPDMKLNPGFIAFPLTVTRDFEITLLANLITLTPGTLSVDVSEDRRFIYVHCIDVPDPDAVVADIRSGFEAKIIEAFQ</sequence>
<dbReference type="EMBL" id="LT960614">
    <property type="protein sequence ID" value="SON54857.1"/>
    <property type="molecule type" value="Genomic_DNA"/>
</dbReference>
<dbReference type="InterPro" id="IPR002758">
    <property type="entry name" value="Cation_antiport_E"/>
</dbReference>
<evidence type="ECO:0000256" key="3">
    <source>
        <dbReference type="ARBA" id="ARBA00022475"/>
    </source>
</evidence>
<evidence type="ECO:0000256" key="5">
    <source>
        <dbReference type="ARBA" id="ARBA00022989"/>
    </source>
</evidence>
<keyword evidence="6 7" id="KW-0472">Membrane</keyword>
<feature type="transmembrane region" description="Helical" evidence="7">
    <location>
        <begin position="57"/>
        <end position="76"/>
    </location>
</feature>
<proteinExistence type="inferred from homology"/>
<evidence type="ECO:0000313" key="8">
    <source>
        <dbReference type="EMBL" id="SON54857.1"/>
    </source>
</evidence>
<keyword evidence="3" id="KW-1003">Cell membrane</keyword>
<dbReference type="PANTHER" id="PTHR34584">
    <property type="entry name" value="NA(+)/H(+) ANTIPORTER SUBUNIT E1"/>
    <property type="match status" value="1"/>
</dbReference>
<gene>
    <name evidence="8" type="primary">mrpE</name>
    <name evidence="8" type="ORF">HDIA_1316</name>
</gene>
<evidence type="ECO:0000256" key="6">
    <source>
        <dbReference type="ARBA" id="ARBA00023136"/>
    </source>
</evidence>
<feature type="transmembrane region" description="Helical" evidence="7">
    <location>
        <begin position="26"/>
        <end position="45"/>
    </location>
</feature>
<dbReference type="Proteomes" id="UP000223606">
    <property type="component" value="Chromosome 1"/>
</dbReference>
<dbReference type="RefSeq" id="WP_099555442.1">
    <property type="nucleotide sequence ID" value="NZ_LT960614.1"/>
</dbReference>
<dbReference type="PANTHER" id="PTHR34584:SF1">
    <property type="entry name" value="NA(+)_H(+) ANTIPORTER SUBUNIT E1"/>
    <property type="match status" value="1"/>
</dbReference>
<keyword evidence="9" id="KW-1185">Reference proteome</keyword>
<protein>
    <submittedName>
        <fullName evidence="8">Na(+)/H(+) antiporter subunit E</fullName>
    </submittedName>
</protein>
<organism evidence="8 9">
    <name type="scientific">Hartmannibacter diazotrophicus</name>
    <dbReference type="NCBI Taxonomy" id="1482074"/>
    <lineage>
        <taxon>Bacteria</taxon>
        <taxon>Pseudomonadati</taxon>
        <taxon>Pseudomonadota</taxon>
        <taxon>Alphaproteobacteria</taxon>
        <taxon>Hyphomicrobiales</taxon>
        <taxon>Pleomorphomonadaceae</taxon>
        <taxon>Hartmannibacter</taxon>
    </lineage>
</organism>
<evidence type="ECO:0000313" key="9">
    <source>
        <dbReference type="Proteomes" id="UP000223606"/>
    </source>
</evidence>
<reference evidence="9" key="1">
    <citation type="submission" date="2017-09" db="EMBL/GenBank/DDBJ databases">
        <title>Genome sequence of Nannocystis excedens DSM 71.</title>
        <authorList>
            <person name="Blom J."/>
        </authorList>
    </citation>
    <scope>NUCLEOTIDE SEQUENCE [LARGE SCALE GENOMIC DNA]</scope>
    <source>
        <strain evidence="9">type strain: E19</strain>
    </source>
</reference>
<dbReference type="AlphaFoldDB" id="A0A2C9D3F1"/>
<evidence type="ECO:0000256" key="7">
    <source>
        <dbReference type="SAM" id="Phobius"/>
    </source>
</evidence>
<evidence type="ECO:0000256" key="1">
    <source>
        <dbReference type="ARBA" id="ARBA00004651"/>
    </source>
</evidence>